<reference evidence="5 6" key="1">
    <citation type="submission" date="2017-07" db="EMBL/GenBank/DDBJ databases">
        <title>Genome Sequence of Antarctobacter heliothermus Strain SMS3 Isolated from a culture of the Diatom Skeletonema marinoi.</title>
        <authorList>
            <person name="Topel M."/>
            <person name="Pinder M.I.M."/>
            <person name="Johansson O.N."/>
            <person name="Kourtchenko O."/>
            <person name="Godhe A."/>
            <person name="Clarke A.K."/>
        </authorList>
    </citation>
    <scope>NUCLEOTIDE SEQUENCE [LARGE SCALE GENOMIC DNA]</scope>
    <source>
        <strain evidence="5 6">SMS3</strain>
    </source>
</reference>
<dbReference type="Gene3D" id="2.40.420.20">
    <property type="match status" value="1"/>
</dbReference>
<comment type="similarity">
    <text evidence="1">Belongs to the membrane fusion protein (MFP) (TC 8.A.1) family.</text>
</comment>
<keyword evidence="2" id="KW-1133">Transmembrane helix</keyword>
<dbReference type="Gene3D" id="2.40.50.100">
    <property type="match status" value="1"/>
</dbReference>
<keyword evidence="2" id="KW-0472">Membrane</keyword>
<name>A0A222E4U2_9RHOB</name>
<gene>
    <name evidence="5" type="ORF">ANTHELSMS3_02294</name>
</gene>
<dbReference type="Gene3D" id="1.10.287.470">
    <property type="entry name" value="Helix hairpin bin"/>
    <property type="match status" value="1"/>
</dbReference>
<keyword evidence="6" id="KW-1185">Reference proteome</keyword>
<evidence type="ECO:0000313" key="5">
    <source>
        <dbReference type="EMBL" id="ASP20971.1"/>
    </source>
</evidence>
<feature type="domain" description="CusB-like beta-barrel" evidence="4">
    <location>
        <begin position="250"/>
        <end position="322"/>
    </location>
</feature>
<protein>
    <submittedName>
        <fullName evidence="5">Multidrug resistance protein MdtA</fullName>
    </submittedName>
</protein>
<dbReference type="InterPro" id="IPR006143">
    <property type="entry name" value="RND_pump_MFP"/>
</dbReference>
<dbReference type="Proteomes" id="UP000203589">
    <property type="component" value="Chromosome"/>
</dbReference>
<evidence type="ECO:0000259" key="3">
    <source>
        <dbReference type="Pfam" id="PF25917"/>
    </source>
</evidence>
<dbReference type="SUPFAM" id="SSF111369">
    <property type="entry name" value="HlyD-like secretion proteins"/>
    <property type="match status" value="1"/>
</dbReference>
<dbReference type="NCBIfam" id="TIGR01730">
    <property type="entry name" value="RND_mfp"/>
    <property type="match status" value="1"/>
</dbReference>
<feature type="transmembrane region" description="Helical" evidence="2">
    <location>
        <begin position="27"/>
        <end position="47"/>
    </location>
</feature>
<dbReference type="PANTHER" id="PTHR30469">
    <property type="entry name" value="MULTIDRUG RESISTANCE PROTEIN MDTA"/>
    <property type="match status" value="1"/>
</dbReference>
<dbReference type="InterPro" id="IPR058625">
    <property type="entry name" value="MdtA-like_BSH"/>
</dbReference>
<dbReference type="PANTHER" id="PTHR30469:SF11">
    <property type="entry name" value="BLL4320 PROTEIN"/>
    <property type="match status" value="1"/>
</dbReference>
<accession>A0A222E4U2</accession>
<evidence type="ECO:0000256" key="2">
    <source>
        <dbReference type="SAM" id="Phobius"/>
    </source>
</evidence>
<dbReference type="KEGG" id="aht:ANTHELSMS3_02294"/>
<dbReference type="AlphaFoldDB" id="A0A222E4U2"/>
<organism evidence="5 6">
    <name type="scientific">Antarctobacter heliothermus</name>
    <dbReference type="NCBI Taxonomy" id="74033"/>
    <lineage>
        <taxon>Bacteria</taxon>
        <taxon>Pseudomonadati</taxon>
        <taxon>Pseudomonadota</taxon>
        <taxon>Alphaproteobacteria</taxon>
        <taxon>Rhodobacterales</taxon>
        <taxon>Roseobacteraceae</taxon>
        <taxon>Antarctobacter</taxon>
    </lineage>
</organism>
<dbReference type="GO" id="GO:1990281">
    <property type="term" value="C:efflux pump complex"/>
    <property type="evidence" value="ECO:0007669"/>
    <property type="project" value="TreeGrafter"/>
</dbReference>
<proteinExistence type="inferred from homology"/>
<feature type="domain" description="Multidrug resistance protein MdtA-like barrel-sandwich hybrid" evidence="3">
    <location>
        <begin position="113"/>
        <end position="236"/>
    </location>
</feature>
<dbReference type="Pfam" id="PF25917">
    <property type="entry name" value="BSH_RND"/>
    <property type="match status" value="1"/>
</dbReference>
<dbReference type="GO" id="GO:0015562">
    <property type="term" value="F:efflux transmembrane transporter activity"/>
    <property type="evidence" value="ECO:0007669"/>
    <property type="project" value="TreeGrafter"/>
</dbReference>
<keyword evidence="2" id="KW-0812">Transmembrane</keyword>
<dbReference type="FunFam" id="2.40.30.170:FF:000010">
    <property type="entry name" value="Efflux RND transporter periplasmic adaptor subunit"/>
    <property type="match status" value="1"/>
</dbReference>
<evidence type="ECO:0000313" key="6">
    <source>
        <dbReference type="Proteomes" id="UP000203589"/>
    </source>
</evidence>
<evidence type="ECO:0000256" key="1">
    <source>
        <dbReference type="ARBA" id="ARBA00009477"/>
    </source>
</evidence>
<sequence length="403" mass="42387">MAARNPNHPQAQRAQARSGARIVLKKLITVLLSLAVLVGAYLVAFGVPLQVAQYWGIALTEEATPAARGGPGGFPGGGPRGQGRATTVVLAPLEELAYTLVLRTIGSGVSLRRADVVATEAGEVVETALHANQLVEKGDVLLRLDDRTEQFALEIALANRDQALATVTRYKGLNQNGNAVVTEVALSEAEVALRLAQANVGLAEVALENRTIVAPFSGRLGLSDVSVGDRLSIGDAIVTVDDSTSLLATFEVPERSIGLLAEGKPVLVTTPTFAGRVFEGTITAFDSRLDSLTRSATVQAEIDNSEGLLLAGMTFAIRMTEETDPLPMVPSTAITWDRAGAGIWIAENGITRRVPVTIRYRNGDQVWVETDAPIGAQIVTEGASKLRDGAQVAAADVRKGLGT</sequence>
<dbReference type="EMBL" id="CP022540">
    <property type="protein sequence ID" value="ASP20971.1"/>
    <property type="molecule type" value="Genomic_DNA"/>
</dbReference>
<evidence type="ECO:0000259" key="4">
    <source>
        <dbReference type="Pfam" id="PF25954"/>
    </source>
</evidence>
<dbReference type="Pfam" id="PF25954">
    <property type="entry name" value="Beta-barrel_RND_2"/>
    <property type="match status" value="1"/>
</dbReference>
<dbReference type="InterPro" id="IPR058792">
    <property type="entry name" value="Beta-barrel_RND_2"/>
</dbReference>
<dbReference type="Gene3D" id="2.40.30.170">
    <property type="match status" value="1"/>
</dbReference>